<dbReference type="GO" id="GO:0016757">
    <property type="term" value="F:glycosyltransferase activity"/>
    <property type="evidence" value="ECO:0007669"/>
    <property type="project" value="UniProtKB-KW"/>
</dbReference>
<accession>A0A9D1MGC0</accession>
<comment type="pathway">
    <text evidence="2 9">Amino-acid biosynthesis; L-histidine biosynthesis; L-histidine from 5-phospho-alpha-D-ribose 1-diphosphate: step 1/9.</text>
</comment>
<dbReference type="Proteomes" id="UP000824081">
    <property type="component" value="Unassembled WGS sequence"/>
</dbReference>
<evidence type="ECO:0000313" key="12">
    <source>
        <dbReference type="EMBL" id="HIU59562.1"/>
    </source>
</evidence>
<protein>
    <recommendedName>
        <fullName evidence="4 9">ATP phosphoribosyltransferase regulatory subunit</fullName>
    </recommendedName>
</protein>
<feature type="binding site" evidence="10">
    <location>
        <begin position="271"/>
        <end position="272"/>
    </location>
    <ligand>
        <name>L-histidine</name>
        <dbReference type="ChEBI" id="CHEBI:57595"/>
    </ligand>
</feature>
<reference evidence="12" key="1">
    <citation type="submission" date="2020-10" db="EMBL/GenBank/DDBJ databases">
        <authorList>
            <person name="Gilroy R."/>
        </authorList>
    </citation>
    <scope>NUCLEOTIDE SEQUENCE</scope>
    <source>
        <strain evidence="12">11687</strain>
    </source>
</reference>
<evidence type="ECO:0000256" key="2">
    <source>
        <dbReference type="ARBA" id="ARBA00004667"/>
    </source>
</evidence>
<organism evidence="12 13">
    <name type="scientific">Candidatus Scatosoma pullistercoris</name>
    <dbReference type="NCBI Taxonomy" id="2840934"/>
    <lineage>
        <taxon>Bacteria</taxon>
        <taxon>Bacillati</taxon>
        <taxon>Bacillota</taxon>
        <taxon>Clostridia</taxon>
        <taxon>Candidatus Scatosoma</taxon>
    </lineage>
</organism>
<evidence type="ECO:0000256" key="3">
    <source>
        <dbReference type="ARBA" id="ARBA00005539"/>
    </source>
</evidence>
<evidence type="ECO:0000256" key="5">
    <source>
        <dbReference type="ARBA" id="ARBA00022490"/>
    </source>
</evidence>
<dbReference type="InterPro" id="IPR045864">
    <property type="entry name" value="aa-tRNA-synth_II/BPL/LPL"/>
</dbReference>
<comment type="subunit">
    <text evidence="9">Heteromultimer composed of HisG and HisZ subunits.</text>
</comment>
<proteinExistence type="inferred from homology"/>
<dbReference type="InterPro" id="IPR004517">
    <property type="entry name" value="HisZ"/>
</dbReference>
<evidence type="ECO:0000256" key="9">
    <source>
        <dbReference type="HAMAP-Rule" id="MF_00125"/>
    </source>
</evidence>
<comment type="miscellaneous">
    <text evidence="9">This function is generally fulfilled by the C-terminal part of HisG, which is missing in some bacteria such as this one.</text>
</comment>
<evidence type="ECO:0000256" key="1">
    <source>
        <dbReference type="ARBA" id="ARBA00004496"/>
    </source>
</evidence>
<dbReference type="NCBIfam" id="TIGR00443">
    <property type="entry name" value="hisZ_biosyn_reg"/>
    <property type="match status" value="1"/>
</dbReference>
<dbReference type="GO" id="GO:0005737">
    <property type="term" value="C:cytoplasm"/>
    <property type="evidence" value="ECO:0007669"/>
    <property type="project" value="UniProtKB-SubCell"/>
</dbReference>
<dbReference type="AlphaFoldDB" id="A0A9D1MGC0"/>
<feature type="binding site" evidence="10">
    <location>
        <position position="122"/>
    </location>
    <ligand>
        <name>L-histidine</name>
        <dbReference type="ChEBI" id="CHEBI:57595"/>
    </ligand>
</feature>
<dbReference type="SUPFAM" id="SSF55681">
    <property type="entry name" value="Class II aaRS and biotin synthetases"/>
    <property type="match status" value="1"/>
</dbReference>
<dbReference type="Gene3D" id="3.30.930.10">
    <property type="entry name" value="Bira Bifunctional Protein, Domain 2"/>
    <property type="match status" value="1"/>
</dbReference>
<evidence type="ECO:0000256" key="7">
    <source>
        <dbReference type="ARBA" id="ARBA00023102"/>
    </source>
</evidence>
<reference evidence="12" key="2">
    <citation type="journal article" date="2021" name="PeerJ">
        <title>Extensive microbial diversity within the chicken gut microbiome revealed by metagenomics and culture.</title>
        <authorList>
            <person name="Gilroy R."/>
            <person name="Ravi A."/>
            <person name="Getino M."/>
            <person name="Pursley I."/>
            <person name="Horton D.L."/>
            <person name="Alikhan N.F."/>
            <person name="Baker D."/>
            <person name="Gharbi K."/>
            <person name="Hall N."/>
            <person name="Watson M."/>
            <person name="Adriaenssens E.M."/>
            <person name="Foster-Nyarko E."/>
            <person name="Jarju S."/>
            <person name="Secka A."/>
            <person name="Antonio M."/>
            <person name="Oren A."/>
            <person name="Chaudhuri R.R."/>
            <person name="La Ragione R."/>
            <person name="Hildebrand F."/>
            <person name="Pallen M.J."/>
        </authorList>
    </citation>
    <scope>NUCLEOTIDE SEQUENCE</scope>
    <source>
        <strain evidence="12">11687</strain>
    </source>
</reference>
<evidence type="ECO:0000313" key="13">
    <source>
        <dbReference type="Proteomes" id="UP000824081"/>
    </source>
</evidence>
<feature type="domain" description="Class II Histidinyl-tRNA synthetase (HisRS)-like catalytic core" evidence="11">
    <location>
        <begin position="9"/>
        <end position="317"/>
    </location>
</feature>
<comment type="similarity">
    <text evidence="3 9">Belongs to the class-II aminoacyl-tRNA synthetase family. HisZ subfamily.</text>
</comment>
<evidence type="ECO:0000256" key="8">
    <source>
        <dbReference type="ARBA" id="ARBA00025246"/>
    </source>
</evidence>
<dbReference type="Pfam" id="PF13393">
    <property type="entry name" value="tRNA-synt_His"/>
    <property type="match status" value="1"/>
</dbReference>
<dbReference type="GO" id="GO:0000105">
    <property type="term" value="P:L-histidine biosynthetic process"/>
    <property type="evidence" value="ECO:0007669"/>
    <property type="project" value="UniProtKB-UniRule"/>
</dbReference>
<dbReference type="HAMAP" id="MF_00125">
    <property type="entry name" value="HisZ"/>
    <property type="match status" value="1"/>
</dbReference>
<dbReference type="InterPro" id="IPR004516">
    <property type="entry name" value="HisRS/HisZ"/>
</dbReference>
<dbReference type="PIRSF" id="PIRSF001549">
    <property type="entry name" value="His-tRNA_synth"/>
    <property type="match status" value="1"/>
</dbReference>
<comment type="caution">
    <text evidence="12">The sequence shown here is derived from an EMBL/GenBank/DDBJ whole genome shotgun (WGS) entry which is preliminary data.</text>
</comment>
<evidence type="ECO:0000256" key="6">
    <source>
        <dbReference type="ARBA" id="ARBA00022605"/>
    </source>
</evidence>
<dbReference type="GO" id="GO:0006427">
    <property type="term" value="P:histidyl-tRNA aminoacylation"/>
    <property type="evidence" value="ECO:0007669"/>
    <property type="project" value="TreeGrafter"/>
</dbReference>
<dbReference type="PANTHER" id="PTHR43707">
    <property type="entry name" value="HISTIDYL-TRNA SYNTHETASE"/>
    <property type="match status" value="1"/>
</dbReference>
<evidence type="ECO:0000256" key="4">
    <source>
        <dbReference type="ARBA" id="ARBA00020397"/>
    </source>
</evidence>
<dbReference type="CDD" id="cd00773">
    <property type="entry name" value="HisRS-like_core"/>
    <property type="match status" value="1"/>
</dbReference>
<keyword evidence="7 9" id="KW-0368">Histidine biosynthesis</keyword>
<gene>
    <name evidence="9 12" type="primary">hisZ</name>
    <name evidence="12" type="ORF">IAC57_05595</name>
</gene>
<dbReference type="GO" id="GO:0140096">
    <property type="term" value="F:catalytic activity, acting on a protein"/>
    <property type="evidence" value="ECO:0007669"/>
    <property type="project" value="UniProtKB-ARBA"/>
</dbReference>
<dbReference type="InterPro" id="IPR041715">
    <property type="entry name" value="HisRS-like_core"/>
</dbReference>
<dbReference type="GO" id="GO:0004821">
    <property type="term" value="F:histidine-tRNA ligase activity"/>
    <property type="evidence" value="ECO:0007669"/>
    <property type="project" value="TreeGrafter"/>
</dbReference>
<keyword evidence="12" id="KW-0808">Transferase</keyword>
<dbReference type="PANTHER" id="PTHR43707:SF6">
    <property type="entry name" value="ATP PHOSPHORIBOSYLTRANSFERASE REGULATORY SUBUNIT"/>
    <property type="match status" value="1"/>
</dbReference>
<keyword evidence="5 9" id="KW-0963">Cytoplasm</keyword>
<name>A0A9D1MGC0_9FIRM</name>
<evidence type="ECO:0000259" key="11">
    <source>
        <dbReference type="Pfam" id="PF13393"/>
    </source>
</evidence>
<dbReference type="EMBL" id="DVMZ01000147">
    <property type="protein sequence ID" value="HIU59562.1"/>
    <property type="molecule type" value="Genomic_DNA"/>
</dbReference>
<feature type="binding site" evidence="10">
    <location>
        <begin position="79"/>
        <end position="81"/>
    </location>
    <ligand>
        <name>L-histidine</name>
        <dbReference type="ChEBI" id="CHEBI:57595"/>
    </ligand>
</feature>
<sequence>MNYYKLPAGVQDVLPEEYYNLSLLSRRLEEKFRLAGCRFVQSSALEYYDTFAEIRNRIPQRTMFKMTDGDGALLVLRPDMTLAVSRIAATKLKDEKARLAYIGEIWNNSEATGNLSQREILQAGVEFLGEEGAFSDARIIAFAVECMQAAGLSDFTVDVGHVGFFKGLLSGAGLSESLTERIRVAINAKDSIGATMLLKESGVGGRAAEAVQALPSLFGGEEVFARAEKLTDDPTALAAIAHLRKVHRLLKRFGCENYVSFDLGAVKSLSYYSGIVFTGLTKALGAAVLSGGRYDRLADDFGKHIPAVGFAMGLKRILIALERDGKVCTPPPPYAVIVAGPGAEAEAYAEYLRLTADGKTADLWTGGYEDGLAYAKRKSPEVILVATEKGVEKI</sequence>
<evidence type="ECO:0000256" key="10">
    <source>
        <dbReference type="PIRSR" id="PIRSR001549-1"/>
    </source>
</evidence>
<comment type="subcellular location">
    <subcellularLocation>
        <location evidence="1 9">Cytoplasm</location>
    </subcellularLocation>
</comment>
<keyword evidence="12" id="KW-0328">Glycosyltransferase</keyword>
<feature type="binding site" evidence="10">
    <location>
        <position position="126"/>
    </location>
    <ligand>
        <name>L-histidine</name>
        <dbReference type="ChEBI" id="CHEBI:57595"/>
    </ligand>
</feature>
<comment type="function">
    <text evidence="8 9">Required for the first step of histidine biosynthesis. May allow the feedback regulation of ATP phosphoribosyltransferase activity by histidine.</text>
</comment>
<keyword evidence="6 9" id="KW-0028">Amino-acid biosynthesis</keyword>